<name>A0A3P6AHT4_BRAOL</name>
<sequence>MTSSFYYRKKNQNLCSIIEIYLDASLRCDVVAGICKTLRRSDLDTNSHNQLHLLPSMDEEIPDPQVSLPFQDPRPHVEASVSNSIDPRWPYLGKWSAAPLPGSASGAVKKDQLSVQTEVEDKASSPASETRQSLNSCASDDDSTSVLPGSTTEPCEIPIEMTFEGVNMEAEVGGFDTSMVIPHQLEDGDHQTAVPSLIISSEPPTATFVPSIGAWAKPLAFEPSTTPPTPPSYNQIDQPLEQDDEDGSMGEATANLNMSRGGRPIKPLQKFQDMEWKTVRGKGKRGRRGRGNHLPTT</sequence>
<dbReference type="AlphaFoldDB" id="A0A3P6AHT4"/>
<proteinExistence type="predicted"/>
<dbReference type="EMBL" id="LR031872">
    <property type="protein sequence ID" value="VDC93336.1"/>
    <property type="molecule type" value="Genomic_DNA"/>
</dbReference>
<evidence type="ECO:0000256" key="1">
    <source>
        <dbReference type="SAM" id="MobiDB-lite"/>
    </source>
</evidence>
<feature type="region of interest" description="Disordered" evidence="1">
    <location>
        <begin position="219"/>
        <end position="297"/>
    </location>
</feature>
<organism evidence="2">
    <name type="scientific">Brassica oleracea</name>
    <name type="common">Wild cabbage</name>
    <dbReference type="NCBI Taxonomy" id="3712"/>
    <lineage>
        <taxon>Eukaryota</taxon>
        <taxon>Viridiplantae</taxon>
        <taxon>Streptophyta</taxon>
        <taxon>Embryophyta</taxon>
        <taxon>Tracheophyta</taxon>
        <taxon>Spermatophyta</taxon>
        <taxon>Magnoliopsida</taxon>
        <taxon>eudicotyledons</taxon>
        <taxon>Gunneridae</taxon>
        <taxon>Pentapetalae</taxon>
        <taxon>rosids</taxon>
        <taxon>malvids</taxon>
        <taxon>Brassicales</taxon>
        <taxon>Brassicaceae</taxon>
        <taxon>Brassiceae</taxon>
        <taxon>Brassica</taxon>
    </lineage>
</organism>
<feature type="region of interest" description="Disordered" evidence="1">
    <location>
        <begin position="106"/>
        <end position="153"/>
    </location>
</feature>
<protein>
    <submittedName>
        <fullName evidence="2">Uncharacterized protein</fullName>
    </submittedName>
</protein>
<gene>
    <name evidence="2" type="ORF">BOLC3T16784H</name>
</gene>
<feature type="compositionally biased region" description="Basic residues" evidence="1">
    <location>
        <begin position="279"/>
        <end position="291"/>
    </location>
</feature>
<accession>A0A3P6AHT4</accession>
<feature type="compositionally biased region" description="Polar residues" evidence="1">
    <location>
        <begin position="125"/>
        <end position="153"/>
    </location>
</feature>
<evidence type="ECO:0000313" key="2">
    <source>
        <dbReference type="EMBL" id="VDC93336.1"/>
    </source>
</evidence>
<reference evidence="2" key="1">
    <citation type="submission" date="2018-11" db="EMBL/GenBank/DDBJ databases">
        <authorList>
            <consortium name="Genoscope - CEA"/>
            <person name="William W."/>
        </authorList>
    </citation>
    <scope>NUCLEOTIDE SEQUENCE</scope>
</reference>